<feature type="region of interest" description="Disordered" evidence="1">
    <location>
        <begin position="225"/>
        <end position="249"/>
    </location>
</feature>
<dbReference type="SMART" id="SM00860">
    <property type="entry name" value="SMI1_KNR4"/>
    <property type="match status" value="1"/>
</dbReference>
<dbReference type="SUPFAM" id="SSF160631">
    <property type="entry name" value="SMI1/KNR4-like"/>
    <property type="match status" value="1"/>
</dbReference>
<keyword evidence="5" id="KW-1185">Reference proteome</keyword>
<evidence type="ECO:0000313" key="5">
    <source>
        <dbReference type="Proteomes" id="UP001551675"/>
    </source>
</evidence>
<gene>
    <name evidence="4" type="ORF">AB0I59_40975</name>
</gene>
<evidence type="ECO:0000256" key="1">
    <source>
        <dbReference type="SAM" id="MobiDB-lite"/>
    </source>
</evidence>
<protein>
    <submittedName>
        <fullName evidence="4">SMI1/KNR4 family protein</fullName>
    </submittedName>
</protein>
<comment type="caution">
    <text evidence="4">The sequence shown here is derived from an EMBL/GenBank/DDBJ whole genome shotgun (WGS) entry which is preliminary data.</text>
</comment>
<organism evidence="4 5">
    <name type="scientific">Microtetraspora glauca</name>
    <dbReference type="NCBI Taxonomy" id="1996"/>
    <lineage>
        <taxon>Bacteria</taxon>
        <taxon>Bacillati</taxon>
        <taxon>Actinomycetota</taxon>
        <taxon>Actinomycetes</taxon>
        <taxon>Streptosporangiales</taxon>
        <taxon>Streptosporangiaceae</taxon>
        <taxon>Microtetraspora</taxon>
    </lineage>
</organism>
<dbReference type="InterPro" id="IPR051873">
    <property type="entry name" value="KNR4/SMI1_regulator"/>
</dbReference>
<feature type="transmembrane region" description="Helical" evidence="2">
    <location>
        <begin position="142"/>
        <end position="162"/>
    </location>
</feature>
<proteinExistence type="predicted"/>
<feature type="domain" description="Knr4/Smi1-like" evidence="3">
    <location>
        <begin position="310"/>
        <end position="435"/>
    </location>
</feature>
<reference evidence="4 5" key="1">
    <citation type="submission" date="2024-06" db="EMBL/GenBank/DDBJ databases">
        <title>The Natural Products Discovery Center: Release of the First 8490 Sequenced Strains for Exploring Actinobacteria Biosynthetic Diversity.</title>
        <authorList>
            <person name="Kalkreuter E."/>
            <person name="Kautsar S.A."/>
            <person name="Yang D."/>
            <person name="Bader C.D."/>
            <person name="Teijaro C.N."/>
            <person name="Fluegel L."/>
            <person name="Davis C.M."/>
            <person name="Simpson J.R."/>
            <person name="Lauterbach L."/>
            <person name="Steele A.D."/>
            <person name="Gui C."/>
            <person name="Meng S."/>
            <person name="Li G."/>
            <person name="Viehrig K."/>
            <person name="Ye F."/>
            <person name="Su P."/>
            <person name="Kiefer A.F."/>
            <person name="Nichols A."/>
            <person name="Cepeda A.J."/>
            <person name="Yan W."/>
            <person name="Fan B."/>
            <person name="Jiang Y."/>
            <person name="Adhikari A."/>
            <person name="Zheng C.-J."/>
            <person name="Schuster L."/>
            <person name="Cowan T.M."/>
            <person name="Smanski M.J."/>
            <person name="Chevrette M.G."/>
            <person name="De Carvalho L.P.S."/>
            <person name="Shen B."/>
        </authorList>
    </citation>
    <scope>NUCLEOTIDE SEQUENCE [LARGE SCALE GENOMIC DNA]</scope>
    <source>
        <strain evidence="4 5">NPDC050100</strain>
    </source>
</reference>
<sequence length="485" mass="52102">MITSRLVRLALTVAVAAGIAGAVIVLRRRALDRALDRYAPDLAVGPSFPGHRVQPGTHAPDRPAAPGTAGLRAAGPRASSGTGDSAPFPAEPILGRPSAEELRRYARHRPRGAALIEAFAGDRAEGPMADVRRLDGRTRRRARRWAAAALAVCLLALGAQFLENSTFGSSLIVFSTNGPLVGDDACQGDQCAEGPAGLLEYDRSGCATRPNGLFTCLESKPGALDDTAVSRSDPPTFISEGGGQEDHPVPDARGQDDYPVPDAACTPTVGRPRVLPVRPGVTRAVNRQWRRIEKWLRANAPETYRALRRPARARTIAVAEAQMGLRFPDDLRASLLRHNGSGDIGGTGGLELYLYGMYGVKEIRDTWRDLCRQEGTDYTADPRAEWWSGRMIPVGDDQNGEYLLVDSVRRDVAGTFVENGGTFAEGGDWSSYYALLRATADALEVGMPLKGWLVPQVTDGTLVWIDVDDAEDGVTAGATTVKRNR</sequence>
<dbReference type="Gene3D" id="3.40.1580.10">
    <property type="entry name" value="SMI1/KNR4-like"/>
    <property type="match status" value="1"/>
</dbReference>
<keyword evidence="2" id="KW-1133">Transmembrane helix</keyword>
<dbReference type="PANTHER" id="PTHR47432:SF1">
    <property type="entry name" value="CELL WALL ASSEMBLY REGULATOR SMI1"/>
    <property type="match status" value="1"/>
</dbReference>
<feature type="region of interest" description="Disordered" evidence="1">
    <location>
        <begin position="45"/>
        <end position="94"/>
    </location>
</feature>
<dbReference type="RefSeq" id="WP_358142240.1">
    <property type="nucleotide sequence ID" value="NZ_JBFALK010000040.1"/>
</dbReference>
<dbReference type="PANTHER" id="PTHR47432">
    <property type="entry name" value="CELL WALL ASSEMBLY REGULATOR SMI1"/>
    <property type="match status" value="1"/>
</dbReference>
<dbReference type="Proteomes" id="UP001551675">
    <property type="component" value="Unassembled WGS sequence"/>
</dbReference>
<name>A0ABV3GTP7_MICGL</name>
<feature type="transmembrane region" description="Helical" evidence="2">
    <location>
        <begin position="6"/>
        <end position="26"/>
    </location>
</feature>
<dbReference type="InterPro" id="IPR037883">
    <property type="entry name" value="Knr4/Smi1-like_sf"/>
</dbReference>
<evidence type="ECO:0000259" key="3">
    <source>
        <dbReference type="SMART" id="SM00860"/>
    </source>
</evidence>
<dbReference type="EMBL" id="JBFALK010000040">
    <property type="protein sequence ID" value="MEV0975002.1"/>
    <property type="molecule type" value="Genomic_DNA"/>
</dbReference>
<evidence type="ECO:0000313" key="4">
    <source>
        <dbReference type="EMBL" id="MEV0975002.1"/>
    </source>
</evidence>
<keyword evidence="2" id="KW-0472">Membrane</keyword>
<accession>A0ABV3GTP7</accession>
<dbReference type="Pfam" id="PF09346">
    <property type="entry name" value="SMI1_KNR4"/>
    <property type="match status" value="1"/>
</dbReference>
<evidence type="ECO:0000256" key="2">
    <source>
        <dbReference type="SAM" id="Phobius"/>
    </source>
</evidence>
<dbReference type="InterPro" id="IPR018958">
    <property type="entry name" value="Knr4/Smi1-like_dom"/>
</dbReference>
<keyword evidence="2" id="KW-0812">Transmembrane</keyword>